<accession>A0A3S0Z738</accession>
<organism evidence="1 2">
    <name type="scientific">Elysia chlorotica</name>
    <name type="common">Eastern emerald elysia</name>
    <name type="synonym">Sea slug</name>
    <dbReference type="NCBI Taxonomy" id="188477"/>
    <lineage>
        <taxon>Eukaryota</taxon>
        <taxon>Metazoa</taxon>
        <taxon>Spiralia</taxon>
        <taxon>Lophotrochozoa</taxon>
        <taxon>Mollusca</taxon>
        <taxon>Gastropoda</taxon>
        <taxon>Heterobranchia</taxon>
        <taxon>Euthyneura</taxon>
        <taxon>Panpulmonata</taxon>
        <taxon>Sacoglossa</taxon>
        <taxon>Placobranchoidea</taxon>
        <taxon>Plakobranchidae</taxon>
        <taxon>Elysia</taxon>
    </lineage>
</organism>
<evidence type="ECO:0000313" key="1">
    <source>
        <dbReference type="EMBL" id="RUS70881.1"/>
    </source>
</evidence>
<dbReference type="STRING" id="188477.A0A3S0Z738"/>
<gene>
    <name evidence="1" type="ORF">EGW08_021361</name>
</gene>
<keyword evidence="2" id="KW-1185">Reference proteome</keyword>
<name>A0A3S0Z738_ELYCH</name>
<sequence length="306" mass="34337">MESFFNEYITSELDLEGVGSPEEVLLARRVSPYATLRPGDLAALVKLHHLQHGRHHHHPAAYRAPPFCGSTLQEDSDEEVIPKPEEVSEVVLHAADQGHVPAKYTVKGLRRHEMPIIGVYVDSRVCPGFRYRVRRTGAPINNGYFWGGKARFLLSMGMGYGQRLTFQDDQLNNNECYFWSDSEPEGYAFNIHAVDEGQKFLIQGEDDAVLGEGCVEAIHEPQEETSMTAEKGRVTKHVKVTLTCSITYYHRHHHGLMELMAHEDQETVTGNALVVRPRSSAKATLQAIEGIFLPRLGNCKFVPDVC</sequence>
<reference evidence="1 2" key="1">
    <citation type="submission" date="2019-01" db="EMBL/GenBank/DDBJ databases">
        <title>A draft genome assembly of the solar-powered sea slug Elysia chlorotica.</title>
        <authorList>
            <person name="Cai H."/>
            <person name="Li Q."/>
            <person name="Fang X."/>
            <person name="Li J."/>
            <person name="Curtis N.E."/>
            <person name="Altenburger A."/>
            <person name="Shibata T."/>
            <person name="Feng M."/>
            <person name="Maeda T."/>
            <person name="Schwartz J.A."/>
            <person name="Shigenobu S."/>
            <person name="Lundholm N."/>
            <person name="Nishiyama T."/>
            <person name="Yang H."/>
            <person name="Hasebe M."/>
            <person name="Li S."/>
            <person name="Pierce S.K."/>
            <person name="Wang J."/>
        </authorList>
    </citation>
    <scope>NUCLEOTIDE SEQUENCE [LARGE SCALE GENOMIC DNA]</scope>
    <source>
        <strain evidence="1">EC2010</strain>
        <tissue evidence="1">Whole organism of an adult</tissue>
    </source>
</reference>
<dbReference type="OrthoDB" id="5953973at2759"/>
<comment type="caution">
    <text evidence="1">The sequence shown here is derived from an EMBL/GenBank/DDBJ whole genome shotgun (WGS) entry which is preliminary data.</text>
</comment>
<dbReference type="AlphaFoldDB" id="A0A3S0Z738"/>
<evidence type="ECO:0000313" key="2">
    <source>
        <dbReference type="Proteomes" id="UP000271974"/>
    </source>
</evidence>
<dbReference type="Proteomes" id="UP000271974">
    <property type="component" value="Unassembled WGS sequence"/>
</dbReference>
<dbReference type="EMBL" id="RQTK01001315">
    <property type="protein sequence ID" value="RUS70881.1"/>
    <property type="molecule type" value="Genomic_DNA"/>
</dbReference>
<protein>
    <submittedName>
        <fullName evidence="1">Uncharacterized protein</fullName>
    </submittedName>
</protein>
<proteinExistence type="predicted"/>